<accession>A0AAV8U196</accession>
<evidence type="ECO:0000313" key="1">
    <source>
        <dbReference type="EMBL" id="KAJ8772145.1"/>
    </source>
</evidence>
<sequence length="147" mass="16578">MGYNHYFEVKKKEGSTSITGGYVYRSKIDPCMYERYLYANLYAGAIWVAIENPENSGNFTSNKFPFSCAKDSSLQCTIVPGLGGPLLALGYIFSFGEDNGKLVFILGNKGVHRVVRPSRCKRKCRSCFNPKSIHVSFHSRVIYRNLI</sequence>
<name>A0AAV8U196_9ROSI</name>
<organism evidence="1 2">
    <name type="scientific">Erythroxylum novogranatense</name>
    <dbReference type="NCBI Taxonomy" id="1862640"/>
    <lineage>
        <taxon>Eukaryota</taxon>
        <taxon>Viridiplantae</taxon>
        <taxon>Streptophyta</taxon>
        <taxon>Embryophyta</taxon>
        <taxon>Tracheophyta</taxon>
        <taxon>Spermatophyta</taxon>
        <taxon>Magnoliopsida</taxon>
        <taxon>eudicotyledons</taxon>
        <taxon>Gunneridae</taxon>
        <taxon>Pentapetalae</taxon>
        <taxon>rosids</taxon>
        <taxon>fabids</taxon>
        <taxon>Malpighiales</taxon>
        <taxon>Erythroxylaceae</taxon>
        <taxon>Erythroxylum</taxon>
    </lineage>
</organism>
<proteinExistence type="predicted"/>
<dbReference type="PANTHER" id="PTHR19328">
    <property type="entry name" value="HEDGEHOG-INTERACTING PROTEIN"/>
    <property type="match status" value="1"/>
</dbReference>
<dbReference type="EMBL" id="JAIWQS010000002">
    <property type="protein sequence ID" value="KAJ8772145.1"/>
    <property type="molecule type" value="Genomic_DNA"/>
</dbReference>
<evidence type="ECO:0000313" key="2">
    <source>
        <dbReference type="Proteomes" id="UP001159364"/>
    </source>
</evidence>
<reference evidence="1 2" key="1">
    <citation type="submission" date="2021-09" db="EMBL/GenBank/DDBJ databases">
        <title>Genomic insights and catalytic innovation underlie evolution of tropane alkaloids biosynthesis.</title>
        <authorList>
            <person name="Wang Y.-J."/>
            <person name="Tian T."/>
            <person name="Huang J.-P."/>
            <person name="Huang S.-X."/>
        </authorList>
    </citation>
    <scope>NUCLEOTIDE SEQUENCE [LARGE SCALE GENOMIC DNA]</scope>
    <source>
        <strain evidence="1">KIB-2018</strain>
        <tissue evidence="1">Leaf</tissue>
    </source>
</reference>
<dbReference type="PANTHER" id="PTHR19328:SF13">
    <property type="entry name" value="HIPL1 PROTEIN"/>
    <property type="match status" value="1"/>
</dbReference>
<keyword evidence="2" id="KW-1185">Reference proteome</keyword>
<gene>
    <name evidence="1" type="ORF">K2173_027322</name>
</gene>
<protein>
    <submittedName>
        <fullName evidence="1">Uncharacterized protein</fullName>
    </submittedName>
</protein>
<comment type="caution">
    <text evidence="1">The sequence shown here is derived from an EMBL/GenBank/DDBJ whole genome shotgun (WGS) entry which is preliminary data.</text>
</comment>
<dbReference type="AlphaFoldDB" id="A0AAV8U196"/>
<dbReference type="Proteomes" id="UP001159364">
    <property type="component" value="Linkage Group LG02"/>
</dbReference>